<feature type="compositionally biased region" description="Low complexity" evidence="1">
    <location>
        <begin position="96"/>
        <end position="113"/>
    </location>
</feature>
<proteinExistence type="predicted"/>
<gene>
    <name evidence="2" type="ORF">LACBIDRAFT_318832</name>
</gene>
<sequence length="151" mass="15629">MLSSLSATTDLDSGSLHVEKLGDHPQTCLEAPGNLQGIHIGYGKHFWETTQPNFRFSLPLPISGSTDNLNSPPADHRTLSAAEAVPSGSPSVAHIPSTTYPSPLAATTPSAASHTPLLGPPEAAVSSGTSLTALYAVTTHPYSLNYITSPS</sequence>
<feature type="region of interest" description="Disordered" evidence="1">
    <location>
        <begin position="82"/>
        <end position="114"/>
    </location>
</feature>
<name>B0D774_LACBS</name>
<organism evidence="3">
    <name type="scientific">Laccaria bicolor (strain S238N-H82 / ATCC MYA-4686)</name>
    <name type="common">Bicoloured deceiver</name>
    <name type="synonym">Laccaria laccata var. bicolor</name>
    <dbReference type="NCBI Taxonomy" id="486041"/>
    <lineage>
        <taxon>Eukaryota</taxon>
        <taxon>Fungi</taxon>
        <taxon>Dikarya</taxon>
        <taxon>Basidiomycota</taxon>
        <taxon>Agaricomycotina</taxon>
        <taxon>Agaricomycetes</taxon>
        <taxon>Agaricomycetidae</taxon>
        <taxon>Agaricales</taxon>
        <taxon>Agaricineae</taxon>
        <taxon>Hydnangiaceae</taxon>
        <taxon>Laccaria</taxon>
    </lineage>
</organism>
<dbReference type="Proteomes" id="UP000001194">
    <property type="component" value="Unassembled WGS sequence"/>
</dbReference>
<evidence type="ECO:0000256" key="1">
    <source>
        <dbReference type="SAM" id="MobiDB-lite"/>
    </source>
</evidence>
<dbReference type="InParanoid" id="B0D774"/>
<protein>
    <submittedName>
        <fullName evidence="2">Predicted protein</fullName>
    </submittedName>
</protein>
<evidence type="ECO:0000313" key="3">
    <source>
        <dbReference type="Proteomes" id="UP000001194"/>
    </source>
</evidence>
<dbReference type="GeneID" id="6075330"/>
<evidence type="ECO:0000313" key="2">
    <source>
        <dbReference type="EMBL" id="EDR09601.1"/>
    </source>
</evidence>
<dbReference type="EMBL" id="DS547099">
    <property type="protein sequence ID" value="EDR09601.1"/>
    <property type="molecule type" value="Genomic_DNA"/>
</dbReference>
<dbReference type="AlphaFoldDB" id="B0D774"/>
<dbReference type="HOGENOM" id="CLU_1731779_0_0_1"/>
<reference evidence="2 3" key="1">
    <citation type="journal article" date="2008" name="Nature">
        <title>The genome of Laccaria bicolor provides insights into mycorrhizal symbiosis.</title>
        <authorList>
            <person name="Martin F."/>
            <person name="Aerts A."/>
            <person name="Ahren D."/>
            <person name="Brun A."/>
            <person name="Danchin E.G.J."/>
            <person name="Duchaussoy F."/>
            <person name="Gibon J."/>
            <person name="Kohler A."/>
            <person name="Lindquist E."/>
            <person name="Pereda V."/>
            <person name="Salamov A."/>
            <person name="Shapiro H.J."/>
            <person name="Wuyts J."/>
            <person name="Blaudez D."/>
            <person name="Buee M."/>
            <person name="Brokstein P."/>
            <person name="Canbaeck B."/>
            <person name="Cohen D."/>
            <person name="Courty P.E."/>
            <person name="Coutinho P.M."/>
            <person name="Delaruelle C."/>
            <person name="Detter J.C."/>
            <person name="Deveau A."/>
            <person name="DiFazio S."/>
            <person name="Duplessis S."/>
            <person name="Fraissinet-Tachet L."/>
            <person name="Lucic E."/>
            <person name="Frey-Klett P."/>
            <person name="Fourrey C."/>
            <person name="Feussner I."/>
            <person name="Gay G."/>
            <person name="Grimwood J."/>
            <person name="Hoegger P.J."/>
            <person name="Jain P."/>
            <person name="Kilaru S."/>
            <person name="Labbe J."/>
            <person name="Lin Y.C."/>
            <person name="Legue V."/>
            <person name="Le Tacon F."/>
            <person name="Marmeisse R."/>
            <person name="Melayah D."/>
            <person name="Montanini B."/>
            <person name="Muratet M."/>
            <person name="Nehls U."/>
            <person name="Niculita-Hirzel H."/>
            <person name="Oudot-Le Secq M.P."/>
            <person name="Peter M."/>
            <person name="Quesneville H."/>
            <person name="Rajashekar B."/>
            <person name="Reich M."/>
            <person name="Rouhier N."/>
            <person name="Schmutz J."/>
            <person name="Yin T."/>
            <person name="Chalot M."/>
            <person name="Henrissat B."/>
            <person name="Kuees U."/>
            <person name="Lucas S."/>
            <person name="Van de Peer Y."/>
            <person name="Podila G.K."/>
            <person name="Polle A."/>
            <person name="Pukkila P.J."/>
            <person name="Richardson P.M."/>
            <person name="Rouze P."/>
            <person name="Sanders I.R."/>
            <person name="Stajich J.E."/>
            <person name="Tunlid A."/>
            <person name="Tuskan G."/>
            <person name="Grigoriev I.V."/>
        </authorList>
    </citation>
    <scope>NUCLEOTIDE SEQUENCE [LARGE SCALE GENOMIC DNA]</scope>
    <source>
        <strain evidence="3">S238N-H82 / ATCC MYA-4686</strain>
    </source>
</reference>
<accession>B0D774</accession>
<dbReference type="KEGG" id="lbc:LACBIDRAFT_318832"/>
<keyword evidence="3" id="KW-1185">Reference proteome</keyword>
<dbReference type="RefSeq" id="XP_001879950.1">
    <property type="nucleotide sequence ID" value="XM_001879915.1"/>
</dbReference>